<dbReference type="GO" id="GO:0005975">
    <property type="term" value="P:carbohydrate metabolic process"/>
    <property type="evidence" value="ECO:0007669"/>
    <property type="project" value="InterPro"/>
</dbReference>
<reference evidence="3 4" key="1">
    <citation type="submission" date="2016-10" db="EMBL/GenBank/DDBJ databases">
        <authorList>
            <person name="de Groot N.N."/>
        </authorList>
    </citation>
    <scope>NUCLEOTIDE SEQUENCE [LARGE SCALE GENOMIC DNA]</scope>
    <source>
        <strain evidence="3 4">DSM 23142</strain>
    </source>
</reference>
<dbReference type="GO" id="GO:0004553">
    <property type="term" value="F:hydrolase activity, hydrolyzing O-glycosyl compounds"/>
    <property type="evidence" value="ECO:0007669"/>
    <property type="project" value="UniProtKB-ARBA"/>
</dbReference>
<dbReference type="Proteomes" id="UP000199009">
    <property type="component" value="Chromosome I"/>
</dbReference>
<dbReference type="OrthoDB" id="3902805at2"/>
<organism evidence="3 4">
    <name type="scientific">Microbacterium pygmaeum</name>
    <dbReference type="NCBI Taxonomy" id="370764"/>
    <lineage>
        <taxon>Bacteria</taxon>
        <taxon>Bacillati</taxon>
        <taxon>Actinomycetota</taxon>
        <taxon>Actinomycetes</taxon>
        <taxon>Micrococcales</taxon>
        <taxon>Microbacteriaceae</taxon>
        <taxon>Microbacterium</taxon>
    </lineage>
</organism>
<evidence type="ECO:0000259" key="2">
    <source>
        <dbReference type="Pfam" id="PF19291"/>
    </source>
</evidence>
<dbReference type="AlphaFoldDB" id="A0A1G7V732"/>
<dbReference type="RefSeq" id="WP_091486068.1">
    <property type="nucleotide sequence ID" value="NZ_LT629692.1"/>
</dbReference>
<dbReference type="InterPro" id="IPR008928">
    <property type="entry name" value="6-hairpin_glycosidase_sf"/>
</dbReference>
<protein>
    <submittedName>
        <fullName evidence="3">Glucoamylase (Glucan-1,4-alpha-glucosidase), GH15 family</fullName>
    </submittedName>
</protein>
<dbReference type="InterPro" id="IPR011613">
    <property type="entry name" value="GH15-like"/>
</dbReference>
<accession>A0A1G7V732</accession>
<dbReference type="PANTHER" id="PTHR31616:SF0">
    <property type="entry name" value="GLUCAN 1,4-ALPHA-GLUCOSIDASE"/>
    <property type="match status" value="1"/>
</dbReference>
<dbReference type="Pfam" id="PF19291">
    <property type="entry name" value="TREH_N"/>
    <property type="match status" value="1"/>
</dbReference>
<dbReference type="InterPro" id="IPR012341">
    <property type="entry name" value="6hp_glycosidase-like_sf"/>
</dbReference>
<dbReference type="SUPFAM" id="SSF48208">
    <property type="entry name" value="Six-hairpin glycosidases"/>
    <property type="match status" value="1"/>
</dbReference>
<feature type="domain" description="Trehalase-like N-terminal" evidence="2">
    <location>
        <begin position="2"/>
        <end position="130"/>
    </location>
</feature>
<dbReference type="STRING" id="370764.SAMN04489810_0609"/>
<evidence type="ECO:0000313" key="3">
    <source>
        <dbReference type="EMBL" id="SDG55169.1"/>
    </source>
</evidence>
<dbReference type="InterPro" id="IPR045582">
    <property type="entry name" value="Trehalase-like_N"/>
</dbReference>
<dbReference type="Pfam" id="PF00723">
    <property type="entry name" value="Glyco_hydro_15"/>
    <property type="match status" value="2"/>
</dbReference>
<feature type="domain" description="GH15-like" evidence="1">
    <location>
        <begin position="538"/>
        <end position="583"/>
    </location>
</feature>
<dbReference type="Gene3D" id="1.50.10.10">
    <property type="match status" value="1"/>
</dbReference>
<gene>
    <name evidence="3" type="ORF">SAMN04489810_0609</name>
</gene>
<feature type="domain" description="GH15-like" evidence="1">
    <location>
        <begin position="218"/>
        <end position="532"/>
    </location>
</feature>
<evidence type="ECO:0000259" key="1">
    <source>
        <dbReference type="Pfam" id="PF00723"/>
    </source>
</evidence>
<dbReference type="EMBL" id="LT629692">
    <property type="protein sequence ID" value="SDG55169.1"/>
    <property type="molecule type" value="Genomic_DNA"/>
</dbReference>
<proteinExistence type="predicted"/>
<dbReference type="PANTHER" id="PTHR31616">
    <property type="entry name" value="TREHALASE"/>
    <property type="match status" value="1"/>
</dbReference>
<keyword evidence="4" id="KW-1185">Reference proteome</keyword>
<name>A0A1G7V732_9MICO</name>
<sequence length="598" mass="66506">MASPIEDYAILSDCHTAALVSREGSIDWLCLPRYDSPSTFGALLGNPDHGRWSLRPSDPDAVTTRRYDAEGFVLITRWETADGVAEVVDLMPHGDRRADVIRRIRGVSGSVQFEQELRVRFDYARALPWMHQAGTEDEPALVAIAGPDALVVRGAPLTANDHFHTGTISISAGEKVDLTLTWFPAHREVPGPVDVDRALETTAAWWATWADSIEHEGPYHDEVVRSLLVLRALTHEDTGGIVAAATTSLPEDFGGVRNWDYRYVWLRDASLTLEALLEHGFTPEAEEWRQWLLRAIAGSPADVQIMYGLAGERRLTERELPNFPGYDGAAPVRIGNGAVDQFQADVIGEVMIALEAARLAGVDETPYSWPLQRALLSFVEENIDRPDNGIWEIRGEPQLFTHSRVMVWAAFDCGVRAVRIHGLDGDAEHWERLRDRMRQEIDAAGYDAERGHFVQSYGSTEVDASLLLLPLVGFCAPDDPRMIGTVAEIERRLMHDGLLHRYRTQSQVDGLPGHEHPFLACSFWLVEQYAATGRDDDADELMDRVCGLVNDVGLLSEEYDVTLRRHAGNTPQALSHLSLVRAADALAGRRGRAAHRSR</sequence>
<evidence type="ECO:0000313" key="4">
    <source>
        <dbReference type="Proteomes" id="UP000199009"/>
    </source>
</evidence>